<organism evidence="1 2">
    <name type="scientific">Paenibacillus algorifonticola</name>
    <dbReference type="NCBI Taxonomy" id="684063"/>
    <lineage>
        <taxon>Bacteria</taxon>
        <taxon>Bacillati</taxon>
        <taxon>Bacillota</taxon>
        <taxon>Bacilli</taxon>
        <taxon>Bacillales</taxon>
        <taxon>Paenibacillaceae</taxon>
        <taxon>Paenibacillus</taxon>
    </lineage>
</organism>
<dbReference type="EMBL" id="FONN01000025">
    <property type="protein sequence ID" value="SFF31827.1"/>
    <property type="molecule type" value="Genomic_DNA"/>
</dbReference>
<keyword evidence="2" id="KW-1185">Reference proteome</keyword>
<sequence length="131" mass="15107">MSNKKAETIRTMKYRYIGPKNGIGYSFSPIRYEDAAAGNNRIFIYDEDFSDMLPYIQQKYPLADIRTGEVYAAFDPCWDNPIPKAVWEQVVQELDALSVEDPDQLAFIHSFTAWVREVLEQADEIVVYGNL</sequence>
<accession>A0A1I2HSJ5</accession>
<dbReference type="OrthoDB" id="89542at2"/>
<protein>
    <submittedName>
        <fullName evidence="1">Uncharacterized protein</fullName>
    </submittedName>
</protein>
<dbReference type="AlphaFoldDB" id="A0A1I2HSJ5"/>
<evidence type="ECO:0000313" key="1">
    <source>
        <dbReference type="EMBL" id="SFF31827.1"/>
    </source>
</evidence>
<name>A0A1I2HSJ5_9BACL</name>
<dbReference type="Proteomes" id="UP000183410">
    <property type="component" value="Unassembled WGS sequence"/>
</dbReference>
<evidence type="ECO:0000313" key="2">
    <source>
        <dbReference type="Proteomes" id="UP000183410"/>
    </source>
</evidence>
<proteinExistence type="predicted"/>
<dbReference type="RefSeq" id="WP_046233896.1">
    <property type="nucleotide sequence ID" value="NZ_FONN01000025.1"/>
</dbReference>
<reference evidence="2" key="1">
    <citation type="submission" date="2016-10" db="EMBL/GenBank/DDBJ databases">
        <authorList>
            <person name="Varghese N."/>
            <person name="Submissions S."/>
        </authorList>
    </citation>
    <scope>NUCLEOTIDE SEQUENCE [LARGE SCALE GENOMIC DNA]</scope>
    <source>
        <strain evidence="2">CGMCC 1.10223</strain>
    </source>
</reference>
<gene>
    <name evidence="1" type="ORF">SAMN04487969_12553</name>
</gene>